<protein>
    <recommendedName>
        <fullName evidence="5">Cyclin-I</fullName>
    </recommendedName>
</protein>
<feature type="compositionally biased region" description="Pro residues" evidence="7">
    <location>
        <begin position="383"/>
        <end position="393"/>
    </location>
</feature>
<dbReference type="FunFam" id="1.10.472.10:FF:000006">
    <property type="entry name" value="Cyclin I"/>
    <property type="match status" value="1"/>
</dbReference>
<dbReference type="KEGG" id="char:105902429"/>
<dbReference type="Pfam" id="PF00134">
    <property type="entry name" value="Cyclin_N"/>
    <property type="match status" value="1"/>
</dbReference>
<dbReference type="PROSITE" id="PS00292">
    <property type="entry name" value="CYCLINS"/>
    <property type="match status" value="1"/>
</dbReference>
<dbReference type="OrthoDB" id="769138at2759"/>
<evidence type="ECO:0000256" key="2">
    <source>
        <dbReference type="ARBA" id="ARBA00022618"/>
    </source>
</evidence>
<reference evidence="10" key="1">
    <citation type="submission" date="2025-08" db="UniProtKB">
        <authorList>
            <consortium name="RefSeq"/>
        </authorList>
    </citation>
    <scope>IDENTIFICATION</scope>
</reference>
<keyword evidence="9" id="KW-1185">Reference proteome</keyword>
<evidence type="ECO:0000256" key="1">
    <source>
        <dbReference type="ARBA" id="ARBA00008742"/>
    </source>
</evidence>
<dbReference type="InterPro" id="IPR039361">
    <property type="entry name" value="Cyclin"/>
</dbReference>
<keyword evidence="3 6" id="KW-0195">Cyclin</keyword>
<dbReference type="GO" id="GO:0051301">
    <property type="term" value="P:cell division"/>
    <property type="evidence" value="ECO:0007669"/>
    <property type="project" value="UniProtKB-KW"/>
</dbReference>
<dbReference type="InterPro" id="IPR006671">
    <property type="entry name" value="Cyclin_N"/>
</dbReference>
<dbReference type="GeneID" id="105902429"/>
<feature type="region of interest" description="Disordered" evidence="7">
    <location>
        <begin position="354"/>
        <end position="393"/>
    </location>
</feature>
<feature type="region of interest" description="Disordered" evidence="7">
    <location>
        <begin position="285"/>
        <end position="314"/>
    </location>
</feature>
<dbReference type="Proteomes" id="UP000515152">
    <property type="component" value="Chromosome 12"/>
</dbReference>
<name>A0A6P3VZQ5_CLUHA</name>
<evidence type="ECO:0000256" key="6">
    <source>
        <dbReference type="RuleBase" id="RU000383"/>
    </source>
</evidence>
<evidence type="ECO:0000259" key="8">
    <source>
        <dbReference type="SMART" id="SM00385"/>
    </source>
</evidence>
<accession>A0A6P3VZQ5</accession>
<keyword evidence="2" id="KW-0132">Cell division</keyword>
<evidence type="ECO:0000256" key="3">
    <source>
        <dbReference type="ARBA" id="ARBA00023127"/>
    </source>
</evidence>
<dbReference type="RefSeq" id="XP_012685467.1">
    <property type="nucleotide sequence ID" value="XM_012830013.3"/>
</dbReference>
<feature type="compositionally biased region" description="Polar residues" evidence="7">
    <location>
        <begin position="285"/>
        <end position="295"/>
    </location>
</feature>
<dbReference type="PANTHER" id="PTHR10177">
    <property type="entry name" value="CYCLINS"/>
    <property type="match status" value="1"/>
</dbReference>
<evidence type="ECO:0000256" key="4">
    <source>
        <dbReference type="ARBA" id="ARBA00023306"/>
    </source>
</evidence>
<organism evidence="9 10">
    <name type="scientific">Clupea harengus</name>
    <name type="common">Atlantic herring</name>
    <dbReference type="NCBI Taxonomy" id="7950"/>
    <lineage>
        <taxon>Eukaryota</taxon>
        <taxon>Metazoa</taxon>
        <taxon>Chordata</taxon>
        <taxon>Craniata</taxon>
        <taxon>Vertebrata</taxon>
        <taxon>Euteleostomi</taxon>
        <taxon>Actinopterygii</taxon>
        <taxon>Neopterygii</taxon>
        <taxon>Teleostei</taxon>
        <taxon>Clupei</taxon>
        <taxon>Clupeiformes</taxon>
        <taxon>Clupeoidei</taxon>
        <taxon>Clupeidae</taxon>
        <taxon>Clupea</taxon>
    </lineage>
</organism>
<dbReference type="CTD" id="10983"/>
<dbReference type="SUPFAM" id="SSF47954">
    <property type="entry name" value="Cyclin-like"/>
    <property type="match status" value="1"/>
</dbReference>
<feature type="domain" description="Cyclin-like" evidence="8">
    <location>
        <begin position="52"/>
        <end position="138"/>
    </location>
</feature>
<comment type="similarity">
    <text evidence="1 6">Belongs to the cyclin family.</text>
</comment>
<dbReference type="AlphaFoldDB" id="A0A6P3VZQ5"/>
<sequence length="393" mass="43126">MKIAEPLESQRLSFLLEKAASREAMMWKACVPKKPSTQDTDISPGQRDEAVRWLTHLHRTLKLYPETLCLAISILDRFLAAIKARPKYLPCIAITCFFLAAKTSEEDERIPSLRDLASSSSCGCSPSEILRMERIVLDKLSWDLHTATPLDFLHIFHAMVLSCKSPSLAGLLGPSASRHLALLTRQLLNCLADHRLLQTQGSLLALGLLTLELERCCPDWLALTVDLLRKAQIDSTQLIRCREQVARSLSTHQASLPPNTVFIYQPLHQSLEPCARGAPPCWHSSAPTPLAQTQGRVPHPSPTSASTPIPALLPPPNLRPCPALRLRCKPSAKRKVEEMEVDEFFDGIKRLYNEEAEGGGGGGGEARGCSSLLVPRQVGSSSPCPPLQPVSVP</sequence>
<evidence type="ECO:0000256" key="7">
    <source>
        <dbReference type="SAM" id="MobiDB-lite"/>
    </source>
</evidence>
<gene>
    <name evidence="10" type="primary">ccni</name>
</gene>
<proteinExistence type="inferred from homology"/>
<evidence type="ECO:0000313" key="9">
    <source>
        <dbReference type="Proteomes" id="UP000515152"/>
    </source>
</evidence>
<evidence type="ECO:0000313" key="10">
    <source>
        <dbReference type="RefSeq" id="XP_012685467.1"/>
    </source>
</evidence>
<keyword evidence="4" id="KW-0131">Cell cycle</keyword>
<evidence type="ECO:0000256" key="5">
    <source>
        <dbReference type="ARBA" id="ARBA00073755"/>
    </source>
</evidence>
<dbReference type="Gene3D" id="1.10.472.10">
    <property type="entry name" value="Cyclin-like"/>
    <property type="match status" value="2"/>
</dbReference>
<dbReference type="FunFam" id="1.10.472.10:FF:000052">
    <property type="entry name" value="cyclin-I isoform X1"/>
    <property type="match status" value="1"/>
</dbReference>
<dbReference type="InterPro" id="IPR048258">
    <property type="entry name" value="Cyclins_cyclin-box"/>
</dbReference>
<dbReference type="InterPro" id="IPR036915">
    <property type="entry name" value="Cyclin-like_sf"/>
</dbReference>
<dbReference type="CDD" id="cd20526">
    <property type="entry name" value="CYCLIN_CCNI-like"/>
    <property type="match status" value="1"/>
</dbReference>
<dbReference type="SMART" id="SM00385">
    <property type="entry name" value="CYCLIN"/>
    <property type="match status" value="1"/>
</dbReference>
<dbReference type="InterPro" id="IPR013763">
    <property type="entry name" value="Cyclin-like_dom"/>
</dbReference>